<feature type="signal peptide" evidence="2">
    <location>
        <begin position="1"/>
        <end position="17"/>
    </location>
</feature>
<evidence type="ECO:0000259" key="3">
    <source>
        <dbReference type="Pfam" id="PF00135"/>
    </source>
</evidence>
<dbReference type="Proteomes" id="UP001487740">
    <property type="component" value="Unassembled WGS sequence"/>
</dbReference>
<dbReference type="Gene3D" id="3.40.50.1820">
    <property type="entry name" value="alpha/beta hydrolase"/>
    <property type="match status" value="1"/>
</dbReference>
<proteinExistence type="predicted"/>
<organism evidence="4 5">
    <name type="scientific">Scylla paramamosain</name>
    <name type="common">Mud crab</name>
    <dbReference type="NCBI Taxonomy" id="85552"/>
    <lineage>
        <taxon>Eukaryota</taxon>
        <taxon>Metazoa</taxon>
        <taxon>Ecdysozoa</taxon>
        <taxon>Arthropoda</taxon>
        <taxon>Crustacea</taxon>
        <taxon>Multicrustacea</taxon>
        <taxon>Malacostraca</taxon>
        <taxon>Eumalacostraca</taxon>
        <taxon>Eucarida</taxon>
        <taxon>Decapoda</taxon>
        <taxon>Pleocyemata</taxon>
        <taxon>Brachyura</taxon>
        <taxon>Eubrachyura</taxon>
        <taxon>Portunoidea</taxon>
        <taxon>Portunidae</taxon>
        <taxon>Portuninae</taxon>
        <taxon>Scylla</taxon>
    </lineage>
</organism>
<dbReference type="InterPro" id="IPR002018">
    <property type="entry name" value="CarbesteraseB"/>
</dbReference>
<protein>
    <recommendedName>
        <fullName evidence="3">Carboxylesterase type B domain-containing protein</fullName>
    </recommendedName>
</protein>
<evidence type="ECO:0000313" key="4">
    <source>
        <dbReference type="EMBL" id="KAK8392522.1"/>
    </source>
</evidence>
<dbReference type="EMBL" id="JARAKH010000022">
    <property type="protein sequence ID" value="KAK8392522.1"/>
    <property type="molecule type" value="Genomic_DNA"/>
</dbReference>
<dbReference type="EMBL" id="JARAKH010000022">
    <property type="protein sequence ID" value="KAK8392523.1"/>
    <property type="molecule type" value="Genomic_DNA"/>
</dbReference>
<dbReference type="InterPro" id="IPR050309">
    <property type="entry name" value="Type-B_Carboxylest/Lipase"/>
</dbReference>
<keyword evidence="2" id="KW-0732">Signal</keyword>
<dbReference type="AlphaFoldDB" id="A0AAW0U2A2"/>
<keyword evidence="1" id="KW-0325">Glycoprotein</keyword>
<keyword evidence="5" id="KW-1185">Reference proteome</keyword>
<dbReference type="SUPFAM" id="SSF53474">
    <property type="entry name" value="alpha/beta-Hydrolases"/>
    <property type="match status" value="1"/>
</dbReference>
<comment type="caution">
    <text evidence="4">The sequence shown here is derived from an EMBL/GenBank/DDBJ whole genome shotgun (WGS) entry which is preliminary data.</text>
</comment>
<dbReference type="InterPro" id="IPR029058">
    <property type="entry name" value="AB_hydrolase_fold"/>
</dbReference>
<evidence type="ECO:0000256" key="2">
    <source>
        <dbReference type="SAM" id="SignalP"/>
    </source>
</evidence>
<dbReference type="PANTHER" id="PTHR11559">
    <property type="entry name" value="CARBOXYLESTERASE"/>
    <property type="match status" value="1"/>
</dbReference>
<sequence length="588" mass="64341">MMLMTVTVMLAVAAAAATENPHISPALVVVKQGSILGSRVKTSNGFVYYTFSTIPYARPPVGHLRFQDPKPAPAWSGVRNGSLPFPKCPQSTIFKVKNYDVDGQEDCLYLNVFTPRPYRSNLPVMVFIHGGALVAGSALGPVPPMLPVPLLEKDVVVVTMNYRLGALGFLSTGDGVLPGNLGFKDQTLALRWVQDNIGNLGGDPKKVTIFGVSAGAFSCHAHTLSPSSAGLFQRAILQSGTALLSAQFGPPQKGAIAISKALNCKGEESHQLLACFKAASVEDLVEAQSTLSEWYDIPLTVGAQVDGTFLPDFPAALLKSGRYNKVDLMVGWTRDDGDFITAGLFSKKGEAALKELNENFQKVGPVMLRLSEHKKSAYLTRRVFHYYMSNINITLDVEPALTSLVTDFAYGMSALQSAELHGKKPHSKTFAYRLDHYLEKSQHTLLTNSYIQRKLAGHGDDNRYLFNFPPPLGPLTRPQDLHVRDIMVTLWTNFAHTGNPTVNGTLGFRWTPVSPKKPVKFLSITTNPTMQCIDEQKRDFWNSLPTENSKILYPEHFLLDSCAPAETLNPTSLAAMGTCNAFEFLCNN</sequence>
<name>A0AAW0U2A2_SCYPA</name>
<dbReference type="PROSITE" id="PS00941">
    <property type="entry name" value="CARBOXYLESTERASE_B_2"/>
    <property type="match status" value="1"/>
</dbReference>
<evidence type="ECO:0000256" key="1">
    <source>
        <dbReference type="ARBA" id="ARBA00023180"/>
    </source>
</evidence>
<dbReference type="Pfam" id="PF00135">
    <property type="entry name" value="COesterase"/>
    <property type="match status" value="1"/>
</dbReference>
<evidence type="ECO:0000313" key="5">
    <source>
        <dbReference type="Proteomes" id="UP001487740"/>
    </source>
</evidence>
<accession>A0AAW0U2A2</accession>
<feature type="chain" id="PRO_5044717064" description="Carboxylesterase type B domain-containing protein" evidence="2">
    <location>
        <begin position="18"/>
        <end position="588"/>
    </location>
</feature>
<feature type="domain" description="Carboxylesterase type B" evidence="3">
    <location>
        <begin position="26"/>
        <end position="541"/>
    </location>
</feature>
<reference evidence="4 5" key="1">
    <citation type="submission" date="2023-03" db="EMBL/GenBank/DDBJ databases">
        <title>High-quality genome of Scylla paramamosain provides insights in environmental adaptation.</title>
        <authorList>
            <person name="Zhang L."/>
        </authorList>
    </citation>
    <scope>NUCLEOTIDE SEQUENCE [LARGE SCALE GENOMIC DNA]</scope>
    <source>
        <strain evidence="4">LZ_2023a</strain>
        <tissue evidence="4">Muscle</tissue>
    </source>
</reference>
<dbReference type="InterPro" id="IPR019819">
    <property type="entry name" value="Carboxylesterase_B_CS"/>
</dbReference>
<gene>
    <name evidence="4" type="ORF">O3P69_014716</name>
</gene>